<sequence>MAEIRFLTNEAGKVEGLAYAGFETFRGSPYTSCARETGQNSRDASAGGHPVCVSFDLRSMARSDVPFADKLQHSIECCLAATHDVKTLQHLTRALQTINAPVIKVLEISDRHTTGLTGPTTDPESVFSALVKGDGVTNKRDATSAGSFGIGKNAAFAVSDLQTVIYSTCYRDAHSGEKKFAAQGRLRLVSHTDGDKQLSAEGYWGNAGFTAIESSAEVPTWMARDEVGASIFSIGFREQDHWEDRMTLSLVTNFFLAIERGEIEFSVGGKPINRVSLDSVLAGEMLQRIAAEADQLEELERARRLVECMRSEATLRRTISVSGLGNFMFHLLVKEGMPREVHVLRNGIYITDNFARFSEPLRRFPGTREFTAVLEPAQTPGGREPSSLLKRLENPAHDSLEPERIVDTSQREAAKKQIKSLIKQMRDIIRSVAKIDDISRSQLNELSHLFADGGDGGCKNVEEDPERFLYGSARKNRRAKPPGALGKGTGKGGAKGGATKMKTGKGDRRSAGGRPALPLRDLRSVLPDQKDASRRTIFFTPDMDGDMELSVAASGLSGDVELVVTGSSSGRTANGRIALRVRKGERVGVDVAFAEPFRGPIELTAIAVKTQELA</sequence>
<name>A0ABT8SC22_9BURK</name>
<keyword evidence="4" id="KW-1185">Reference proteome</keyword>
<evidence type="ECO:0000313" key="4">
    <source>
        <dbReference type="Proteomes" id="UP001169027"/>
    </source>
</evidence>
<protein>
    <submittedName>
        <fullName evidence="3">Uncharacterized protein</fullName>
    </submittedName>
</protein>
<evidence type="ECO:0000256" key="1">
    <source>
        <dbReference type="SAM" id="Coils"/>
    </source>
</evidence>
<dbReference type="Proteomes" id="UP001169027">
    <property type="component" value="Unassembled WGS sequence"/>
</dbReference>
<accession>A0ABT8SC22</accession>
<reference evidence="3" key="1">
    <citation type="submission" date="2023-06" db="EMBL/GenBank/DDBJ databases">
        <authorList>
            <person name="Jiang Y."/>
            <person name="Liu Q."/>
        </authorList>
    </citation>
    <scope>NUCLEOTIDE SEQUENCE</scope>
    <source>
        <strain evidence="3">CGMCC 1.12090</strain>
    </source>
</reference>
<evidence type="ECO:0000313" key="3">
    <source>
        <dbReference type="EMBL" id="MDO1536469.1"/>
    </source>
</evidence>
<proteinExistence type="predicted"/>
<evidence type="ECO:0000256" key="2">
    <source>
        <dbReference type="SAM" id="MobiDB-lite"/>
    </source>
</evidence>
<feature type="region of interest" description="Disordered" evidence="2">
    <location>
        <begin position="471"/>
        <end position="518"/>
    </location>
</feature>
<dbReference type="EMBL" id="JAUKVY010000028">
    <property type="protein sequence ID" value="MDO1536469.1"/>
    <property type="molecule type" value="Genomic_DNA"/>
</dbReference>
<feature type="coiled-coil region" evidence="1">
    <location>
        <begin position="282"/>
        <end position="312"/>
    </location>
</feature>
<feature type="compositionally biased region" description="Gly residues" evidence="2">
    <location>
        <begin position="485"/>
        <end position="496"/>
    </location>
</feature>
<organism evidence="3 4">
    <name type="scientific">Variovorax ginsengisoli</name>
    <dbReference type="NCBI Taxonomy" id="363844"/>
    <lineage>
        <taxon>Bacteria</taxon>
        <taxon>Pseudomonadati</taxon>
        <taxon>Pseudomonadota</taxon>
        <taxon>Betaproteobacteria</taxon>
        <taxon>Burkholderiales</taxon>
        <taxon>Comamonadaceae</taxon>
        <taxon>Variovorax</taxon>
    </lineage>
</organism>
<comment type="caution">
    <text evidence="3">The sequence shown here is derived from an EMBL/GenBank/DDBJ whole genome shotgun (WGS) entry which is preliminary data.</text>
</comment>
<dbReference type="RefSeq" id="WP_301814540.1">
    <property type="nucleotide sequence ID" value="NZ_JAUJZH010000028.1"/>
</dbReference>
<keyword evidence="1" id="KW-0175">Coiled coil</keyword>
<gene>
    <name evidence="3" type="ORF">Q2T77_29715</name>
</gene>